<keyword evidence="4" id="KW-1185">Reference proteome</keyword>
<feature type="region of interest" description="Disordered" evidence="1">
    <location>
        <begin position="142"/>
        <end position="185"/>
    </location>
</feature>
<proteinExistence type="predicted"/>
<feature type="transmembrane region" description="Helical" evidence="2">
    <location>
        <begin position="1106"/>
        <end position="1126"/>
    </location>
</feature>
<feature type="compositionally biased region" description="Polar residues" evidence="1">
    <location>
        <begin position="622"/>
        <end position="640"/>
    </location>
</feature>
<feature type="compositionally biased region" description="Polar residues" evidence="1">
    <location>
        <begin position="1062"/>
        <end position="1073"/>
    </location>
</feature>
<feature type="compositionally biased region" description="Gly residues" evidence="1">
    <location>
        <begin position="1373"/>
        <end position="1390"/>
    </location>
</feature>
<feature type="transmembrane region" description="Helical" evidence="2">
    <location>
        <begin position="849"/>
        <end position="866"/>
    </location>
</feature>
<feature type="region of interest" description="Disordered" evidence="1">
    <location>
        <begin position="582"/>
        <end position="640"/>
    </location>
</feature>
<keyword evidence="2" id="KW-1133">Transmembrane helix</keyword>
<feature type="transmembrane region" description="Helical" evidence="2">
    <location>
        <begin position="886"/>
        <end position="908"/>
    </location>
</feature>
<protein>
    <recommendedName>
        <fullName evidence="5">PAS domain-containing protein</fullName>
    </recommendedName>
</protein>
<dbReference type="EMBL" id="BMAR01000012">
    <property type="protein sequence ID" value="GFR46157.1"/>
    <property type="molecule type" value="Genomic_DNA"/>
</dbReference>
<dbReference type="Proteomes" id="UP001054857">
    <property type="component" value="Unassembled WGS sequence"/>
</dbReference>
<feature type="compositionally biased region" description="Basic and acidic residues" evidence="1">
    <location>
        <begin position="583"/>
        <end position="598"/>
    </location>
</feature>
<feature type="compositionally biased region" description="Low complexity" evidence="1">
    <location>
        <begin position="491"/>
        <end position="503"/>
    </location>
</feature>
<reference evidence="3 4" key="1">
    <citation type="journal article" date="2021" name="Sci. Rep.">
        <title>Genome sequencing of the multicellular alga Astrephomene provides insights into convergent evolution of germ-soma differentiation.</title>
        <authorList>
            <person name="Yamashita S."/>
            <person name="Yamamoto K."/>
            <person name="Matsuzaki R."/>
            <person name="Suzuki S."/>
            <person name="Yamaguchi H."/>
            <person name="Hirooka S."/>
            <person name="Minakuchi Y."/>
            <person name="Miyagishima S."/>
            <person name="Kawachi M."/>
            <person name="Toyoda A."/>
            <person name="Nozaki H."/>
        </authorList>
    </citation>
    <scope>NUCLEOTIDE SEQUENCE [LARGE SCALE GENOMIC DNA]</scope>
    <source>
        <strain evidence="3 4">NIES-4017</strain>
    </source>
</reference>
<feature type="compositionally biased region" description="Basic residues" evidence="1">
    <location>
        <begin position="456"/>
        <end position="466"/>
    </location>
</feature>
<feature type="region of interest" description="Disordered" evidence="1">
    <location>
        <begin position="380"/>
        <end position="431"/>
    </location>
</feature>
<sequence length="1390" mass="147403">MTGAGTLYLVQVTKVPAEEMFVEKRLVLTADFTGRVLAVSAPQSTLFGFPGSELLGSCLADSVDLFADWRERSGEGQMQMLLLALLDKEQEMPGTSWRVRVHAPPSAHEGELPPLPGHVRTAKAKLSCSACLQVELDEDGDGGAIADSSTMGALGDDSNNQTSSTEESVVVPSGPSPPSTSGGSRLHITLWRRDLLSGVLELDEDLVVRRASPLAGLITGLPTSALLRKPLSRFLDLPPRAPTWDALVAVAHPHTHAHQHQHVHKKSALKATSDRGSISPVMAFIGPHPDSGTMRLIVQGVQTLGPGGRPKVALTVHPDTLYVGAHANLMRVLRLEGGADDSHRHRRSTDGATSVMCGRSTRAVSPMGVVAVKSKGLRVAEGASGDGDGVGEGTGAGGGAEGEGDANDGDNDAEEAGDDAEPHVSLHRQATSKSEFVEQWVRSLTSQMSGAGANAGRHHHGHHHAHPHQDSGIPQPAPQSRPGSGAHTDSAATAAAPVPAAEPARPDCGRSDGLDGMFALPMSLPQAGASSQLAAIPEAFALPDVDGIAAAGGVKGKRADAEQARRTVSGATVAIDGLVTKLPSRDIVEPPADGRDGNGKVPSGGRKGAEDDDDKSDLASENDASSVGDGSQAASAYSGTSDQTSVTEVVVDARRGRLLRALNKLLLGPSLMTHLNRLRLASYLIIAIMFLAHVISYIAITGLVKKQHGNVNIVYQQARAMDRSQLIVVRILSGTFCETNGVLRVALCANNLNYTIARLVKYINSMESYHQGVYLGLDTSRVTPLAPEVYKIWTTPAVDYQVFLDTQTPEVVTQRAGAWSLGNRFLAAARESLYLLPIHKANYTYHRTFSFLVYNGLGPLFTVYADSLDHLVDAAWESVRVLRTDLIILLIVEALLVQACCTACELLLVQRTETARSLGILAIVGLPGPVLRQLATSEIKVSFDSDDEGDGGSSLAGSDDDARMAPAGGARVGGNGTGGMESRRLQLPAAGLPEPGSRSNTDTRAQEMTTPPDSRMPTAEGGGNKAGTGRSAVSGDEDEPGSDSGNTRKGGLACRTFKALQMQGSKRTATRGSANGRKAADGGSGNQRLRINGKVLLPSRWNISKFTVPFLLWNLAVVLVYVITLAKLNGMQAPLASLNMASRVTYRYTRVRALSVALVISPSMRPLVRQLLSAEISTFESEYNALMYGGVPTSMVNGTFRHEVPAGTFASSSFAQAFFRAKGCMRADPTGCFKPGHRYYEVTHNGIDTMVRRMITEMRLLTDDADADATYNSTRTAFMSAVGPNDLYDGLQQGAQLFVDYSINQFNAVTKMHTILLMVSIGLVLGFFLFVLWPHNARLQRDAARQGALLSLVPAEMDVRAHVRGVLKRNGAAGRGRGGRQGGGNTVETS</sequence>
<feature type="compositionally biased region" description="Polar residues" evidence="1">
    <location>
        <begin position="147"/>
        <end position="161"/>
    </location>
</feature>
<organism evidence="3 4">
    <name type="scientific">Astrephomene gubernaculifera</name>
    <dbReference type="NCBI Taxonomy" id="47775"/>
    <lineage>
        <taxon>Eukaryota</taxon>
        <taxon>Viridiplantae</taxon>
        <taxon>Chlorophyta</taxon>
        <taxon>core chlorophytes</taxon>
        <taxon>Chlorophyceae</taxon>
        <taxon>CS clade</taxon>
        <taxon>Chlamydomonadales</taxon>
        <taxon>Astrephomenaceae</taxon>
        <taxon>Astrephomene</taxon>
    </lineage>
</organism>
<evidence type="ECO:0000313" key="4">
    <source>
        <dbReference type="Proteomes" id="UP001054857"/>
    </source>
</evidence>
<feature type="region of interest" description="Disordered" evidence="1">
    <location>
        <begin position="942"/>
        <end position="1087"/>
    </location>
</feature>
<comment type="caution">
    <text evidence="3">The sequence shown here is derived from an EMBL/GenBank/DDBJ whole genome shotgun (WGS) entry which is preliminary data.</text>
</comment>
<evidence type="ECO:0000256" key="1">
    <source>
        <dbReference type="SAM" id="MobiDB-lite"/>
    </source>
</evidence>
<feature type="compositionally biased region" description="Low complexity" evidence="1">
    <location>
        <begin position="162"/>
        <end position="184"/>
    </location>
</feature>
<feature type="compositionally biased region" description="Polar residues" evidence="1">
    <location>
        <begin position="997"/>
        <end position="1012"/>
    </location>
</feature>
<accession>A0AAD3DSE7</accession>
<gene>
    <name evidence="3" type="ORF">Agub_g7684</name>
</gene>
<feature type="transmembrane region" description="Helical" evidence="2">
    <location>
        <begin position="1312"/>
        <end position="1333"/>
    </location>
</feature>
<evidence type="ECO:0008006" key="5">
    <source>
        <dbReference type="Google" id="ProtNLM"/>
    </source>
</evidence>
<dbReference type="InterPro" id="IPR052994">
    <property type="entry name" value="Tiny_macrocysts_regulators"/>
</dbReference>
<dbReference type="PANTHER" id="PTHR31600:SF2">
    <property type="entry name" value="GAMETE ENRICHED GENE 10 PROTEIN-RELATED"/>
    <property type="match status" value="1"/>
</dbReference>
<feature type="compositionally biased region" description="Acidic residues" evidence="1">
    <location>
        <begin position="402"/>
        <end position="419"/>
    </location>
</feature>
<keyword evidence="2" id="KW-0472">Membrane</keyword>
<feature type="region of interest" description="Disordered" evidence="1">
    <location>
        <begin position="448"/>
        <end position="512"/>
    </location>
</feature>
<feature type="compositionally biased region" description="Gly residues" evidence="1">
    <location>
        <begin position="970"/>
        <end position="979"/>
    </location>
</feature>
<evidence type="ECO:0000256" key="2">
    <source>
        <dbReference type="SAM" id="Phobius"/>
    </source>
</evidence>
<name>A0AAD3DSE7_9CHLO</name>
<keyword evidence="2" id="KW-0812">Transmembrane</keyword>
<evidence type="ECO:0000313" key="3">
    <source>
        <dbReference type="EMBL" id="GFR46157.1"/>
    </source>
</evidence>
<feature type="transmembrane region" description="Helical" evidence="2">
    <location>
        <begin position="680"/>
        <end position="700"/>
    </location>
</feature>
<dbReference type="PANTHER" id="PTHR31600">
    <property type="entry name" value="TINY MACROCYSTS PROTEIN B-RELATED"/>
    <property type="match status" value="1"/>
</dbReference>
<feature type="compositionally biased region" description="Gly residues" evidence="1">
    <location>
        <begin position="384"/>
        <end position="401"/>
    </location>
</feature>
<feature type="region of interest" description="Disordered" evidence="1">
    <location>
        <begin position="1370"/>
        <end position="1390"/>
    </location>
</feature>